<dbReference type="SUPFAM" id="SSF52091">
    <property type="entry name" value="SpoIIaa-like"/>
    <property type="match status" value="1"/>
</dbReference>
<sequence length="125" mass="14050">MTIEHGKTLITVIGDIITIKAIGAFNKEGIVKTIAQLKSEIENFDGNEFKLLFNYLETEGGTPDVFEKINECNVWLNTQKMVAKALVIQSSAHLAILESRTPARRSQNAQNFDNIEAAMNWLKRQ</sequence>
<gene>
    <name evidence="1" type="ORF">RT723_01575</name>
</gene>
<organism evidence="1 2">
    <name type="scientific">Psychrosphaera aquimarina</name>
    <dbReference type="NCBI Taxonomy" id="2044854"/>
    <lineage>
        <taxon>Bacteria</taxon>
        <taxon>Pseudomonadati</taxon>
        <taxon>Pseudomonadota</taxon>
        <taxon>Gammaproteobacteria</taxon>
        <taxon>Alteromonadales</taxon>
        <taxon>Pseudoalteromonadaceae</taxon>
        <taxon>Psychrosphaera</taxon>
    </lineage>
</organism>
<evidence type="ECO:0000313" key="2">
    <source>
        <dbReference type="Proteomes" id="UP001257914"/>
    </source>
</evidence>
<evidence type="ECO:0008006" key="3">
    <source>
        <dbReference type="Google" id="ProtNLM"/>
    </source>
</evidence>
<dbReference type="Proteomes" id="UP001257914">
    <property type="component" value="Unassembled WGS sequence"/>
</dbReference>
<dbReference type="InterPro" id="IPR036513">
    <property type="entry name" value="STAS_dom_sf"/>
</dbReference>
<protein>
    <recommendedName>
        <fullName evidence="3">STAS/SEC14 domain-containing protein</fullName>
    </recommendedName>
</protein>
<dbReference type="InterPro" id="IPR038396">
    <property type="entry name" value="SpoIIAA-like_sf"/>
</dbReference>
<reference evidence="1 2" key="1">
    <citation type="submission" date="2023-10" db="EMBL/GenBank/DDBJ databases">
        <title>Psychrosphaera aquimaarina strain SW33 isolated from seawater.</title>
        <authorList>
            <person name="Bayburt H."/>
            <person name="Kim J.M."/>
            <person name="Choi B.J."/>
            <person name="Jeon C.O."/>
        </authorList>
    </citation>
    <scope>NUCLEOTIDE SEQUENCE [LARGE SCALE GENOMIC DNA]</scope>
    <source>
        <strain evidence="1 2">KCTC 52743</strain>
    </source>
</reference>
<dbReference type="EMBL" id="JAWCUA010000001">
    <property type="protein sequence ID" value="MDU0111721.1"/>
    <property type="molecule type" value="Genomic_DNA"/>
</dbReference>
<name>A0ABU3QWB2_9GAMM</name>
<evidence type="ECO:0000313" key="1">
    <source>
        <dbReference type="EMBL" id="MDU0111721.1"/>
    </source>
</evidence>
<proteinExistence type="predicted"/>
<comment type="caution">
    <text evidence="1">The sequence shown here is derived from an EMBL/GenBank/DDBJ whole genome shotgun (WGS) entry which is preliminary data.</text>
</comment>
<dbReference type="RefSeq" id="WP_315945618.1">
    <property type="nucleotide sequence ID" value="NZ_JAWCUA010000001.1"/>
</dbReference>
<keyword evidence="2" id="KW-1185">Reference proteome</keyword>
<dbReference type="Gene3D" id="3.40.50.10600">
    <property type="entry name" value="SpoIIaa-like domains"/>
    <property type="match status" value="1"/>
</dbReference>
<accession>A0ABU3QWB2</accession>